<name>A0ABV7ZXG3_9GAMM</name>
<dbReference type="PROSITE" id="PS50112">
    <property type="entry name" value="PAS"/>
    <property type="match status" value="1"/>
</dbReference>
<dbReference type="InterPro" id="IPR000014">
    <property type="entry name" value="PAS"/>
</dbReference>
<dbReference type="Pfam" id="PF00990">
    <property type="entry name" value="GGDEF"/>
    <property type="match status" value="1"/>
</dbReference>
<keyword evidence="5" id="KW-0548">Nucleotidyltransferase</keyword>
<feature type="domain" description="PAS" evidence="3">
    <location>
        <begin position="23"/>
        <end position="59"/>
    </location>
</feature>
<reference evidence="6" key="1">
    <citation type="journal article" date="2019" name="Int. J. Syst. Evol. Microbiol.">
        <title>The Global Catalogue of Microorganisms (GCM) 10K type strain sequencing project: providing services to taxonomists for standard genome sequencing and annotation.</title>
        <authorList>
            <consortium name="The Broad Institute Genomics Platform"/>
            <consortium name="The Broad Institute Genome Sequencing Center for Infectious Disease"/>
            <person name="Wu L."/>
            <person name="Ma J."/>
        </authorList>
    </citation>
    <scope>NUCLEOTIDE SEQUENCE [LARGE SCALE GENOMIC DNA]</scope>
    <source>
        <strain evidence="6">IBRC 10765</strain>
    </source>
</reference>
<dbReference type="InterPro" id="IPR043128">
    <property type="entry name" value="Rev_trsase/Diguanyl_cyclase"/>
</dbReference>
<dbReference type="Gene3D" id="3.30.450.20">
    <property type="entry name" value="PAS domain"/>
    <property type="match status" value="1"/>
</dbReference>
<dbReference type="InterPro" id="IPR029787">
    <property type="entry name" value="Nucleotide_cyclase"/>
</dbReference>
<evidence type="ECO:0000259" key="3">
    <source>
        <dbReference type="PROSITE" id="PS50112"/>
    </source>
</evidence>
<dbReference type="InterPro" id="IPR000160">
    <property type="entry name" value="GGDEF_dom"/>
</dbReference>
<sequence>MLQDRQWMLDEFPCACLVTDSPDRQGGRELRYANAYAEKLLGISREALIGRKLTDLLSPASNIMFDTYLLPLLLHEGKCEEVMLDLRGADGQAIPVVLNAVLNGGKEGHIYWSLFNATRRNQLDQELIQARRQLEAHSEKLYHLSVTDELTGLVNRRQLKRRAEQLLSQAKRSNSPVSVVVLDIDNFKQVNDTEGHLAGDEILKRLADVLREHARESDVVGRYGGEEFSLVLPDTNESEALAFARRLHDLIGTILVRGKPLTVSIGLVTSASLMQDMHDYETLFELADRAMYEAKAAGRNGTQVSC</sequence>
<accession>A0ABV7ZXG3</accession>
<dbReference type="Pfam" id="PF00989">
    <property type="entry name" value="PAS"/>
    <property type="match status" value="1"/>
</dbReference>
<dbReference type="SUPFAM" id="SSF55073">
    <property type="entry name" value="Nucleotide cyclase"/>
    <property type="match status" value="1"/>
</dbReference>
<comment type="catalytic activity">
    <reaction evidence="2">
        <text>2 GTP = 3',3'-c-di-GMP + 2 diphosphate</text>
        <dbReference type="Rhea" id="RHEA:24898"/>
        <dbReference type="ChEBI" id="CHEBI:33019"/>
        <dbReference type="ChEBI" id="CHEBI:37565"/>
        <dbReference type="ChEBI" id="CHEBI:58805"/>
        <dbReference type="EC" id="2.7.7.65"/>
    </reaction>
</comment>
<dbReference type="InterPro" id="IPR035965">
    <property type="entry name" value="PAS-like_dom_sf"/>
</dbReference>
<dbReference type="EC" id="2.7.7.65" evidence="1"/>
<evidence type="ECO:0000256" key="1">
    <source>
        <dbReference type="ARBA" id="ARBA00012528"/>
    </source>
</evidence>
<evidence type="ECO:0000313" key="5">
    <source>
        <dbReference type="EMBL" id="MFC3852896.1"/>
    </source>
</evidence>
<dbReference type="PROSITE" id="PS50887">
    <property type="entry name" value="GGDEF"/>
    <property type="match status" value="1"/>
</dbReference>
<dbReference type="PANTHER" id="PTHR45138:SF9">
    <property type="entry name" value="DIGUANYLATE CYCLASE DGCM-RELATED"/>
    <property type="match status" value="1"/>
</dbReference>
<gene>
    <name evidence="5" type="ORF">ACFOOG_08640</name>
</gene>
<dbReference type="InterPro" id="IPR050469">
    <property type="entry name" value="Diguanylate_Cyclase"/>
</dbReference>
<dbReference type="PANTHER" id="PTHR45138">
    <property type="entry name" value="REGULATORY COMPONENTS OF SENSORY TRANSDUCTION SYSTEM"/>
    <property type="match status" value="1"/>
</dbReference>
<dbReference type="SUPFAM" id="SSF55785">
    <property type="entry name" value="PYP-like sensor domain (PAS domain)"/>
    <property type="match status" value="1"/>
</dbReference>
<dbReference type="SMART" id="SM00267">
    <property type="entry name" value="GGDEF"/>
    <property type="match status" value="1"/>
</dbReference>
<comment type="caution">
    <text evidence="5">The sequence shown here is derived from an EMBL/GenBank/DDBJ whole genome shotgun (WGS) entry which is preliminary data.</text>
</comment>
<dbReference type="RefSeq" id="WP_380695534.1">
    <property type="nucleotide sequence ID" value="NZ_JBHRYR010000003.1"/>
</dbReference>
<dbReference type="GO" id="GO:0052621">
    <property type="term" value="F:diguanylate cyclase activity"/>
    <property type="evidence" value="ECO:0007669"/>
    <property type="project" value="UniProtKB-EC"/>
</dbReference>
<feature type="domain" description="GGDEF" evidence="4">
    <location>
        <begin position="175"/>
        <end position="306"/>
    </location>
</feature>
<protein>
    <recommendedName>
        <fullName evidence="1">diguanylate cyclase</fullName>
        <ecNumber evidence="1">2.7.7.65</ecNumber>
    </recommendedName>
</protein>
<dbReference type="NCBIfam" id="TIGR00254">
    <property type="entry name" value="GGDEF"/>
    <property type="match status" value="1"/>
</dbReference>
<proteinExistence type="predicted"/>
<dbReference type="InterPro" id="IPR013767">
    <property type="entry name" value="PAS_fold"/>
</dbReference>
<keyword evidence="5" id="KW-0808">Transferase</keyword>
<evidence type="ECO:0000259" key="4">
    <source>
        <dbReference type="PROSITE" id="PS50887"/>
    </source>
</evidence>
<dbReference type="Proteomes" id="UP001595617">
    <property type="component" value="Unassembled WGS sequence"/>
</dbReference>
<evidence type="ECO:0000313" key="6">
    <source>
        <dbReference type="Proteomes" id="UP001595617"/>
    </source>
</evidence>
<organism evidence="5 6">
    <name type="scientific">Saccharospirillum mangrovi</name>
    <dbReference type="NCBI Taxonomy" id="2161747"/>
    <lineage>
        <taxon>Bacteria</taxon>
        <taxon>Pseudomonadati</taxon>
        <taxon>Pseudomonadota</taxon>
        <taxon>Gammaproteobacteria</taxon>
        <taxon>Oceanospirillales</taxon>
        <taxon>Saccharospirillaceae</taxon>
        <taxon>Saccharospirillum</taxon>
    </lineage>
</organism>
<dbReference type="CDD" id="cd01949">
    <property type="entry name" value="GGDEF"/>
    <property type="match status" value="1"/>
</dbReference>
<dbReference type="CDD" id="cd00130">
    <property type="entry name" value="PAS"/>
    <property type="match status" value="1"/>
</dbReference>
<evidence type="ECO:0000256" key="2">
    <source>
        <dbReference type="ARBA" id="ARBA00034247"/>
    </source>
</evidence>
<dbReference type="EMBL" id="JBHRYR010000003">
    <property type="protein sequence ID" value="MFC3852896.1"/>
    <property type="molecule type" value="Genomic_DNA"/>
</dbReference>
<keyword evidence="6" id="KW-1185">Reference proteome</keyword>
<dbReference type="Gene3D" id="3.30.70.270">
    <property type="match status" value="1"/>
</dbReference>